<accession>A0ABY2TMR6</accession>
<reference evidence="1 2" key="1">
    <citation type="journal article" date="2019" name="Anaerobe">
        <title>Brachyspira catarrhinii sp. nov., an anaerobic intestinal spirochaete isolated from vervet monkeys may have been misidentified as Brachyspira aalborgi in previous studies.</title>
        <authorList>
            <person name="Phillips N.D."/>
            <person name="La T."/>
            <person name="Hampson D.J."/>
        </authorList>
    </citation>
    <scope>NUCLEOTIDE SEQUENCE [LARGE SCALE GENOMIC DNA]</scope>
    <source>
        <strain evidence="1 2">Z12</strain>
    </source>
</reference>
<keyword evidence="2" id="KW-1185">Reference proteome</keyword>
<feature type="non-terminal residue" evidence="1">
    <location>
        <position position="398"/>
    </location>
</feature>
<name>A0ABY2TMR6_9SPIR</name>
<dbReference type="RefSeq" id="WP_137999267.1">
    <property type="nucleotide sequence ID" value="NZ_SJDU01000490.1"/>
</dbReference>
<gene>
    <name evidence="1" type="ORF">EZH24_11740</name>
</gene>
<dbReference type="Proteomes" id="UP000310168">
    <property type="component" value="Unassembled WGS sequence"/>
</dbReference>
<organism evidence="1 2">
    <name type="scientific">Brachyspira catarrhinii</name>
    <dbReference type="NCBI Taxonomy" id="2528966"/>
    <lineage>
        <taxon>Bacteria</taxon>
        <taxon>Pseudomonadati</taxon>
        <taxon>Spirochaetota</taxon>
        <taxon>Spirochaetia</taxon>
        <taxon>Brachyspirales</taxon>
        <taxon>Brachyspiraceae</taxon>
        <taxon>Brachyspira</taxon>
    </lineage>
</organism>
<evidence type="ECO:0000313" key="2">
    <source>
        <dbReference type="Proteomes" id="UP000310168"/>
    </source>
</evidence>
<sequence>MALEKPENYREVPALQDGETIFAEDHNQIIADIEKIKGGKSNEVPVSNIKELKDILDGILAGKTLTASQIIFDNEEAKLIYKKYNFPKFKTNINTINLVLTDENTSSEYTAVIEKEENNYRMKSIINDFPVNKMVCLIIKSINGNDDLYYKYSVLGQFFDINKNKIYELDSNECIISDMDCPFVFNISINSSNLVLSILKSIFPTELQNKNYNIILNIKNKQLNKLDTNIYFSFIGRINTFKLQLIKTDNNKIKLIGNYTHKTSLIYPICYSPILANYFNIISNDNELINTDGITSSSGKPKKFGFMKYNNIPNTYYLKISNQDGSEIDTNEIITFDLTPDKNAEVEVKEKVIETVQDAIEALSDTYNGDFYSEPTPDNPEEEIYSFEKTTFTLEAES</sequence>
<comment type="caution">
    <text evidence="1">The sequence shown here is derived from an EMBL/GenBank/DDBJ whole genome shotgun (WGS) entry which is preliminary data.</text>
</comment>
<dbReference type="EMBL" id="SJDU01000490">
    <property type="protein sequence ID" value="TKZ28171.1"/>
    <property type="molecule type" value="Genomic_DNA"/>
</dbReference>
<protein>
    <submittedName>
        <fullName evidence="1">Peptidase</fullName>
    </submittedName>
</protein>
<evidence type="ECO:0000313" key="1">
    <source>
        <dbReference type="EMBL" id="TKZ28171.1"/>
    </source>
</evidence>
<proteinExistence type="predicted"/>